<keyword evidence="1" id="KW-0175">Coiled coil</keyword>
<accession>A0AAU7E946</accession>
<gene>
    <name evidence="3" type="ORF">AAH949_04330</name>
</gene>
<name>A0AAU7E946_9BACT</name>
<feature type="region of interest" description="Disordered" evidence="2">
    <location>
        <begin position="182"/>
        <end position="253"/>
    </location>
</feature>
<feature type="region of interest" description="Disordered" evidence="2">
    <location>
        <begin position="304"/>
        <end position="330"/>
    </location>
</feature>
<feature type="compositionally biased region" description="Acidic residues" evidence="2">
    <location>
        <begin position="182"/>
        <end position="194"/>
    </location>
</feature>
<feature type="coiled-coil region" evidence="1">
    <location>
        <begin position="387"/>
        <end position="414"/>
    </location>
</feature>
<evidence type="ECO:0000256" key="1">
    <source>
        <dbReference type="SAM" id="Coils"/>
    </source>
</evidence>
<feature type="compositionally biased region" description="Basic and acidic residues" evidence="2">
    <location>
        <begin position="224"/>
        <end position="240"/>
    </location>
</feature>
<evidence type="ECO:0008006" key="4">
    <source>
        <dbReference type="Google" id="ProtNLM"/>
    </source>
</evidence>
<reference evidence="3" key="1">
    <citation type="submission" date="2024-05" db="EMBL/GenBank/DDBJ databases">
        <title>Campylobacter coli isolated from environmental waters in Slovenia.</title>
        <authorList>
            <person name="Zautner A.E."/>
            <person name="Bunk B."/>
            <person name="Riedel T."/>
            <person name="Sproeer C."/>
        </authorList>
    </citation>
    <scope>NUCLEOTIDE SEQUENCE</scope>
    <source>
        <strain evidence="3">CCS1377</strain>
    </source>
</reference>
<feature type="compositionally biased region" description="Basic and acidic residues" evidence="2">
    <location>
        <begin position="197"/>
        <end position="211"/>
    </location>
</feature>
<feature type="compositionally biased region" description="Acidic residues" evidence="2">
    <location>
        <begin position="212"/>
        <end position="223"/>
    </location>
</feature>
<dbReference type="AlphaFoldDB" id="A0AAU7E946"/>
<protein>
    <recommendedName>
        <fullName evidence="4">Highly acidic protein</fullName>
    </recommendedName>
</protein>
<dbReference type="RefSeq" id="WP_348519084.1">
    <property type="nucleotide sequence ID" value="NZ_CP155620.1"/>
</dbReference>
<dbReference type="EMBL" id="CP155620">
    <property type="protein sequence ID" value="XBJ30060.1"/>
    <property type="molecule type" value="Genomic_DNA"/>
</dbReference>
<evidence type="ECO:0000256" key="2">
    <source>
        <dbReference type="SAM" id="MobiDB-lite"/>
    </source>
</evidence>
<organism evidence="3">
    <name type="scientific">Campylobacter sp. CCS1377</name>
    <dbReference type="NCBI Taxonomy" id="3158229"/>
    <lineage>
        <taxon>Bacteria</taxon>
        <taxon>Pseudomonadati</taxon>
        <taxon>Campylobacterota</taxon>
        <taxon>Epsilonproteobacteria</taxon>
        <taxon>Campylobacterales</taxon>
        <taxon>Campylobacteraceae</taxon>
        <taxon>Campylobacter</taxon>
    </lineage>
</organism>
<sequence>MKMLLLNNSPVVSRLIGLSAKKMSYELDEKEDCEQIEDYDIVVIDGDMLVDFNELKQKNQKLIVLTNRDQVLDSSIQTLKKPFLPTDFIKLVNEMQDNQKDDIEKLLQNDDKNPYDDIVLNLDELHLEDDVEQENEEPVQDLQVSEDDLDALNLDEKQGQSQVLNETLNGQDLILDEKQDEALEQDEVKEDDLNQSDLEKEENLNQDKVLEEELSLNEEQANEELERNLDEDNKEERNKNLDPILAEDENQNENIPSVLDEDLEFDELDDVNLDEKIENDLPLEQDKILDEEELNKALENLQEEQEVLDGQEQTPEVFEENNEENKPLEDMYKKLSQDAQFIGEEDKEPKHDEEEFEPIVIENISDNENLNYEDKSPQDQIKEELAALSAMDEKDFQEIKIEEKQNELDSLKEEDIQIALGESIENKQTSKEQSEEIVGELTQSIAGAITSSIKDDALKAALKGMKMNINININFEDKD</sequence>
<proteinExistence type="predicted"/>
<evidence type="ECO:0000313" key="3">
    <source>
        <dbReference type="EMBL" id="XBJ30060.1"/>
    </source>
</evidence>